<dbReference type="EnsemblMetazoa" id="MESCA001959-RA">
    <property type="protein sequence ID" value="MESCA001959-PA"/>
    <property type="gene ID" value="MESCA001959"/>
</dbReference>
<name>T1GF30_MEGSC</name>
<reference evidence="1" key="2">
    <citation type="submission" date="2015-06" db="UniProtKB">
        <authorList>
            <consortium name="EnsemblMetazoa"/>
        </authorList>
    </citation>
    <scope>IDENTIFICATION</scope>
</reference>
<accession>T1GF30</accession>
<organism evidence="1 2">
    <name type="scientific">Megaselia scalaris</name>
    <name type="common">Humpbacked fly</name>
    <name type="synonym">Phora scalaris</name>
    <dbReference type="NCBI Taxonomy" id="36166"/>
    <lineage>
        <taxon>Eukaryota</taxon>
        <taxon>Metazoa</taxon>
        <taxon>Ecdysozoa</taxon>
        <taxon>Arthropoda</taxon>
        <taxon>Hexapoda</taxon>
        <taxon>Insecta</taxon>
        <taxon>Pterygota</taxon>
        <taxon>Neoptera</taxon>
        <taxon>Endopterygota</taxon>
        <taxon>Diptera</taxon>
        <taxon>Brachycera</taxon>
        <taxon>Muscomorpha</taxon>
        <taxon>Platypezoidea</taxon>
        <taxon>Phoridae</taxon>
        <taxon>Megaseliini</taxon>
        <taxon>Megaselia</taxon>
    </lineage>
</organism>
<proteinExistence type="predicted"/>
<protein>
    <submittedName>
        <fullName evidence="1">Uncharacterized protein</fullName>
    </submittedName>
</protein>
<dbReference type="EMBL" id="CAQQ02393575">
    <property type="status" value="NOT_ANNOTATED_CDS"/>
    <property type="molecule type" value="Genomic_DNA"/>
</dbReference>
<dbReference type="AlphaFoldDB" id="T1GF30"/>
<keyword evidence="2" id="KW-1185">Reference proteome</keyword>
<dbReference type="Proteomes" id="UP000015102">
    <property type="component" value="Unassembled WGS sequence"/>
</dbReference>
<dbReference type="EMBL" id="CAQQ02393576">
    <property type="status" value="NOT_ANNOTATED_CDS"/>
    <property type="molecule type" value="Genomic_DNA"/>
</dbReference>
<sequence>MLKSRVVISEIVSSNLNMKMRKKQKKNIRSYIMKSLKTFLLKIVQDGQLTLMININHLSEYENGVK</sequence>
<evidence type="ECO:0000313" key="1">
    <source>
        <dbReference type="EnsemblMetazoa" id="MESCA001959-PA"/>
    </source>
</evidence>
<reference evidence="2" key="1">
    <citation type="submission" date="2013-02" db="EMBL/GenBank/DDBJ databases">
        <authorList>
            <person name="Hughes D."/>
        </authorList>
    </citation>
    <scope>NUCLEOTIDE SEQUENCE</scope>
    <source>
        <strain>Durham</strain>
        <strain evidence="2">NC isolate 2 -- Noor lab</strain>
    </source>
</reference>
<evidence type="ECO:0000313" key="2">
    <source>
        <dbReference type="Proteomes" id="UP000015102"/>
    </source>
</evidence>
<dbReference type="HOGENOM" id="CLU_2834052_0_0_1"/>